<gene>
    <name evidence="2" type="ORF">S01H1_55098</name>
</gene>
<sequence>LIGLAMEEGGIGSLDLGLADLFPDRTMGNQSAWKDEMSLRDLLTMTAGFDAEDSYLYDWVGLERMHDAPDALQYVLDLPVIEEPGTRFEYTNGVSHLLSCIITEATGVSALDYARERLFSPLGITEAEWRNDSLGRNWGYSSLYLTPHDMAKIGYLFLNGGEWDGEQVVPREWVEEATRKHVHAGTLLDDYGFQWWVSPRGYYSAIGYKGQFIHVVPELDLIMVTTSSSAEDFDRIQDLLETFVIPAVIG</sequence>
<dbReference type="SUPFAM" id="SSF56601">
    <property type="entry name" value="beta-lactamase/transpeptidase-like"/>
    <property type="match status" value="1"/>
</dbReference>
<dbReference type="EMBL" id="BARS01035794">
    <property type="protein sequence ID" value="GAG22550.1"/>
    <property type="molecule type" value="Genomic_DNA"/>
</dbReference>
<comment type="caution">
    <text evidence="2">The sequence shown here is derived from an EMBL/GenBank/DDBJ whole genome shotgun (WGS) entry which is preliminary data.</text>
</comment>
<dbReference type="InterPro" id="IPR001466">
    <property type="entry name" value="Beta-lactam-related"/>
</dbReference>
<dbReference type="Gene3D" id="3.40.710.10">
    <property type="entry name" value="DD-peptidase/beta-lactamase superfamily"/>
    <property type="match status" value="1"/>
</dbReference>
<evidence type="ECO:0000259" key="1">
    <source>
        <dbReference type="Pfam" id="PF00144"/>
    </source>
</evidence>
<reference evidence="2" key="1">
    <citation type="journal article" date="2014" name="Front. Microbiol.">
        <title>High frequency of phylogenetically diverse reductive dehalogenase-homologous genes in deep subseafloor sedimentary metagenomes.</title>
        <authorList>
            <person name="Kawai M."/>
            <person name="Futagami T."/>
            <person name="Toyoda A."/>
            <person name="Takaki Y."/>
            <person name="Nishi S."/>
            <person name="Hori S."/>
            <person name="Arai W."/>
            <person name="Tsubouchi T."/>
            <person name="Morono Y."/>
            <person name="Uchiyama I."/>
            <person name="Ito T."/>
            <person name="Fujiyama A."/>
            <person name="Inagaki F."/>
            <person name="Takami H."/>
        </authorList>
    </citation>
    <scope>NUCLEOTIDE SEQUENCE</scope>
    <source>
        <strain evidence="2">Expedition CK06-06</strain>
    </source>
</reference>
<proteinExistence type="predicted"/>
<accession>X0VW94</accession>
<dbReference type="InterPro" id="IPR012338">
    <property type="entry name" value="Beta-lactam/transpept-like"/>
</dbReference>
<dbReference type="InterPro" id="IPR050789">
    <property type="entry name" value="Diverse_Enzym_Activities"/>
</dbReference>
<organism evidence="2">
    <name type="scientific">marine sediment metagenome</name>
    <dbReference type="NCBI Taxonomy" id="412755"/>
    <lineage>
        <taxon>unclassified sequences</taxon>
        <taxon>metagenomes</taxon>
        <taxon>ecological metagenomes</taxon>
    </lineage>
</organism>
<feature type="non-terminal residue" evidence="2">
    <location>
        <position position="1"/>
    </location>
</feature>
<evidence type="ECO:0000313" key="2">
    <source>
        <dbReference type="EMBL" id="GAG22550.1"/>
    </source>
</evidence>
<dbReference type="PANTHER" id="PTHR43283">
    <property type="entry name" value="BETA-LACTAMASE-RELATED"/>
    <property type="match status" value="1"/>
</dbReference>
<protein>
    <recommendedName>
        <fullName evidence="1">Beta-lactamase-related domain-containing protein</fullName>
    </recommendedName>
</protein>
<name>X0VW94_9ZZZZ</name>
<dbReference type="PANTHER" id="PTHR43283:SF7">
    <property type="entry name" value="BETA-LACTAMASE-RELATED DOMAIN-CONTAINING PROTEIN"/>
    <property type="match status" value="1"/>
</dbReference>
<dbReference type="AlphaFoldDB" id="X0VW94"/>
<feature type="domain" description="Beta-lactamase-related" evidence="1">
    <location>
        <begin position="4"/>
        <end position="235"/>
    </location>
</feature>
<dbReference type="Pfam" id="PF00144">
    <property type="entry name" value="Beta-lactamase"/>
    <property type="match status" value="1"/>
</dbReference>